<dbReference type="RefSeq" id="WP_073357086.1">
    <property type="nucleotide sequence ID" value="NZ_FQUZ01000041.1"/>
</dbReference>
<dbReference type="InterPro" id="IPR006143">
    <property type="entry name" value="RND_pump_MFP"/>
</dbReference>
<dbReference type="GO" id="GO:0015562">
    <property type="term" value="F:efflux transmembrane transporter activity"/>
    <property type="evidence" value="ECO:0007669"/>
    <property type="project" value="TreeGrafter"/>
</dbReference>
<proteinExistence type="inferred from homology"/>
<feature type="transmembrane region" description="Helical" evidence="3">
    <location>
        <begin position="12"/>
        <end position="32"/>
    </location>
</feature>
<dbReference type="Gene3D" id="2.40.30.170">
    <property type="match status" value="1"/>
</dbReference>
<dbReference type="SUPFAM" id="SSF111369">
    <property type="entry name" value="HlyD-like secretion proteins"/>
    <property type="match status" value="1"/>
</dbReference>
<evidence type="ECO:0000313" key="7">
    <source>
        <dbReference type="Proteomes" id="UP000184327"/>
    </source>
</evidence>
<dbReference type="PANTHER" id="PTHR30469:SF33">
    <property type="entry name" value="SLR1207 PROTEIN"/>
    <property type="match status" value="1"/>
</dbReference>
<reference evidence="6 7" key="1">
    <citation type="submission" date="2016-11" db="EMBL/GenBank/DDBJ databases">
        <authorList>
            <person name="Jaros S."/>
            <person name="Januszkiewicz K."/>
            <person name="Wedrychowicz H."/>
        </authorList>
    </citation>
    <scope>NUCLEOTIDE SEQUENCE [LARGE SCALE GENOMIC DNA]</scope>
    <source>
        <strain evidence="6 7">DSM 16112</strain>
    </source>
</reference>
<dbReference type="Pfam" id="PF25876">
    <property type="entry name" value="HH_MFP_RND"/>
    <property type="match status" value="1"/>
</dbReference>
<dbReference type="GO" id="GO:0030313">
    <property type="term" value="C:cell envelope"/>
    <property type="evidence" value="ECO:0007669"/>
    <property type="project" value="UniProtKB-SubCell"/>
</dbReference>
<feature type="domain" description="Multidrug resistance protein MdtA-like alpha-helical hairpin" evidence="4">
    <location>
        <begin position="110"/>
        <end position="176"/>
    </location>
</feature>
<dbReference type="PANTHER" id="PTHR30469">
    <property type="entry name" value="MULTIDRUG RESISTANCE PROTEIN MDTA"/>
    <property type="match status" value="1"/>
</dbReference>
<dbReference type="GO" id="GO:1990961">
    <property type="term" value="P:xenobiotic detoxification by transmembrane export across the plasma membrane"/>
    <property type="evidence" value="ECO:0007669"/>
    <property type="project" value="InterPro"/>
</dbReference>
<dbReference type="Pfam" id="PF25917">
    <property type="entry name" value="BSH_RND"/>
    <property type="match status" value="1"/>
</dbReference>
<evidence type="ECO:0000313" key="6">
    <source>
        <dbReference type="EMBL" id="SHF78083.1"/>
    </source>
</evidence>
<keyword evidence="3" id="KW-1133">Transmembrane helix</keyword>
<evidence type="ECO:0000256" key="3">
    <source>
        <dbReference type="SAM" id="Phobius"/>
    </source>
</evidence>
<comment type="similarity">
    <text evidence="1">Belongs to the membrane fusion protein (MFP) (TC 8.A.1) family.</text>
</comment>
<dbReference type="GO" id="GO:1990195">
    <property type="term" value="C:macrolide transmembrane transporter complex"/>
    <property type="evidence" value="ECO:0007669"/>
    <property type="project" value="InterPro"/>
</dbReference>
<feature type="domain" description="Multidrug resistance protein MdtA-like barrel-sandwich hybrid" evidence="5">
    <location>
        <begin position="62"/>
        <end position="217"/>
    </location>
</feature>
<dbReference type="STRING" id="1122156.SAMN02745117_02586"/>
<dbReference type="GO" id="GO:1990281">
    <property type="term" value="C:efflux pump complex"/>
    <property type="evidence" value="ECO:0007669"/>
    <property type="project" value="TreeGrafter"/>
</dbReference>
<evidence type="ECO:0000259" key="4">
    <source>
        <dbReference type="Pfam" id="PF25876"/>
    </source>
</evidence>
<organism evidence="6 7">
    <name type="scientific">Lampropedia hyalina DSM 16112</name>
    <dbReference type="NCBI Taxonomy" id="1122156"/>
    <lineage>
        <taxon>Bacteria</taxon>
        <taxon>Pseudomonadati</taxon>
        <taxon>Pseudomonadota</taxon>
        <taxon>Betaproteobacteria</taxon>
        <taxon>Burkholderiales</taxon>
        <taxon>Comamonadaceae</taxon>
        <taxon>Lampropedia</taxon>
    </lineage>
</organism>
<dbReference type="Proteomes" id="UP000184327">
    <property type="component" value="Unassembled WGS sequence"/>
</dbReference>
<dbReference type="GO" id="GO:0019898">
    <property type="term" value="C:extrinsic component of membrane"/>
    <property type="evidence" value="ECO:0007669"/>
    <property type="project" value="InterPro"/>
</dbReference>
<evidence type="ECO:0000259" key="5">
    <source>
        <dbReference type="Pfam" id="PF25917"/>
    </source>
</evidence>
<dbReference type="InterPro" id="IPR058624">
    <property type="entry name" value="MdtA-like_HH"/>
</dbReference>
<dbReference type="InterPro" id="IPR030190">
    <property type="entry name" value="MacA_alpha-hairpin_sf"/>
</dbReference>
<protein>
    <submittedName>
        <fullName evidence="6">Membrane fusion protein, macrolide-specific efflux system</fullName>
    </submittedName>
</protein>
<keyword evidence="7" id="KW-1185">Reference proteome</keyword>
<dbReference type="EMBL" id="FQUZ01000041">
    <property type="protein sequence ID" value="SHF78083.1"/>
    <property type="molecule type" value="Genomic_DNA"/>
</dbReference>
<keyword evidence="2" id="KW-0175">Coiled coil</keyword>
<keyword evidence="3" id="KW-0472">Membrane</keyword>
<dbReference type="Gene3D" id="6.10.140.1990">
    <property type="match status" value="1"/>
</dbReference>
<evidence type="ECO:0000256" key="1">
    <source>
        <dbReference type="ARBA" id="ARBA00009477"/>
    </source>
</evidence>
<dbReference type="NCBIfam" id="TIGR01730">
    <property type="entry name" value="RND_mfp"/>
    <property type="match status" value="1"/>
</dbReference>
<sequence length="393" mass="42766">MLKQHRVSSAVRWLFFACSLSGIAFLLWHAFFRTEQVIETAPVERGRIEQAVTAPGTLQPHRYVDVGAQVSGQIRHIAVAAGDVVRQGDLLVEIDPAIQQATVAADRAALASLQAQLLEQEASRDLLRQKADRQKVLVERDAVSRESFQTAAADLRMVQARIASLKAQIDGARSTLSGNEALLGYTRIFAPMDGTVISLEAREGQTLNATYQTPNLLRLADLSQMTVWTEVSEADMGKVKAGMPVYFTTLGLQDVGGKPRRWNGTVRQILPAPPSAGSGEGGLHASNSKVVNYTALFDVANDDAALLPQMSARVFFVAAEADDVLLAPLAVLKPTGEADSYTAQVMEGEQITERNVRIGVRDRLNAAVLEGLREGDLLVTDITEQRGSRRLRW</sequence>
<dbReference type="AlphaFoldDB" id="A0A1M5EFL4"/>
<keyword evidence="3" id="KW-0812">Transmembrane</keyword>
<evidence type="ECO:0000256" key="2">
    <source>
        <dbReference type="ARBA" id="ARBA00023054"/>
    </source>
</evidence>
<dbReference type="Gene3D" id="2.40.50.100">
    <property type="match status" value="1"/>
</dbReference>
<dbReference type="InterPro" id="IPR058625">
    <property type="entry name" value="MdtA-like_BSH"/>
</dbReference>
<name>A0A1M5EFL4_9BURK</name>
<gene>
    <name evidence="6" type="ORF">SAMN02745117_02586</name>
</gene>
<dbReference type="Gene3D" id="6.20.50.140">
    <property type="match status" value="1"/>
</dbReference>
<accession>A0A1M5EFL4</accession>